<keyword evidence="15" id="KW-1185">Reference proteome</keyword>
<dbReference type="EMBL" id="JAOQJQ010000002">
    <property type="protein sequence ID" value="MCU6761840.1"/>
    <property type="molecule type" value="Genomic_DNA"/>
</dbReference>
<keyword evidence="10 12" id="KW-0456">Lyase</keyword>
<dbReference type="InterPro" id="IPR006638">
    <property type="entry name" value="Elp3/MiaA/NifB-like_rSAM"/>
</dbReference>
<dbReference type="RefSeq" id="WP_158424621.1">
    <property type="nucleotide sequence ID" value="NZ_JAOQJQ010000002.1"/>
</dbReference>
<evidence type="ECO:0000256" key="3">
    <source>
        <dbReference type="ARBA" id="ARBA00022691"/>
    </source>
</evidence>
<feature type="domain" description="Radical SAM core" evidence="13">
    <location>
        <begin position="4"/>
        <end position="226"/>
    </location>
</feature>
<feature type="binding site" evidence="12">
    <location>
        <position position="153"/>
    </location>
    <ligand>
        <name>GTP</name>
        <dbReference type="ChEBI" id="CHEBI:37565"/>
    </ligand>
</feature>
<feature type="binding site" evidence="12">
    <location>
        <position position="117"/>
    </location>
    <ligand>
        <name>S-adenosyl-L-methionine</name>
        <dbReference type="ChEBI" id="CHEBI:59789"/>
    </ligand>
</feature>
<evidence type="ECO:0000256" key="2">
    <source>
        <dbReference type="ARBA" id="ARBA00022485"/>
    </source>
</evidence>
<dbReference type="NCBIfam" id="TIGR02666">
    <property type="entry name" value="moaA"/>
    <property type="match status" value="1"/>
</dbReference>
<dbReference type="PANTHER" id="PTHR22960">
    <property type="entry name" value="MOLYBDOPTERIN COFACTOR SYNTHESIS PROTEIN A"/>
    <property type="match status" value="1"/>
</dbReference>
<dbReference type="PANTHER" id="PTHR22960:SF0">
    <property type="entry name" value="MOLYBDENUM COFACTOR BIOSYNTHESIS PROTEIN 1"/>
    <property type="match status" value="1"/>
</dbReference>
<protein>
    <recommendedName>
        <fullName evidence="1 12">GTP 3',8-cyclase</fullName>
        <ecNumber evidence="1 12">4.1.99.22</ecNumber>
    </recommendedName>
    <alternativeName>
        <fullName evidence="12">Molybdenum cofactor biosynthesis protein A</fullName>
    </alternativeName>
</protein>
<evidence type="ECO:0000256" key="9">
    <source>
        <dbReference type="ARBA" id="ARBA00023150"/>
    </source>
</evidence>
<comment type="pathway">
    <text evidence="12">Cofactor biosynthesis; molybdopterin biosynthesis.</text>
</comment>
<dbReference type="HAMAP" id="MF_01225_B">
    <property type="entry name" value="MoaA_B"/>
    <property type="match status" value="1"/>
</dbReference>
<feature type="binding site" evidence="12">
    <location>
        <position position="252"/>
    </location>
    <ligand>
        <name>[4Fe-4S] cluster</name>
        <dbReference type="ChEBI" id="CHEBI:49883"/>
        <label>2</label>
        <note>4Fe-4S-substrate</note>
    </ligand>
</feature>
<comment type="caution">
    <text evidence="12">Lacks conserved residue(s) required for the propagation of feature annotation.</text>
</comment>
<evidence type="ECO:0000313" key="15">
    <source>
        <dbReference type="Proteomes" id="UP001652442"/>
    </source>
</evidence>
<keyword evidence="5 12" id="KW-0547">Nucleotide-binding</keyword>
<evidence type="ECO:0000259" key="13">
    <source>
        <dbReference type="PROSITE" id="PS51918"/>
    </source>
</evidence>
<evidence type="ECO:0000256" key="7">
    <source>
        <dbReference type="ARBA" id="ARBA00023014"/>
    </source>
</evidence>
<evidence type="ECO:0000256" key="8">
    <source>
        <dbReference type="ARBA" id="ARBA00023134"/>
    </source>
</evidence>
<accession>A0ABT2TI11</accession>
<dbReference type="SFLD" id="SFLDG01383">
    <property type="entry name" value="cyclic_pyranopterin_phosphate"/>
    <property type="match status" value="1"/>
</dbReference>
<evidence type="ECO:0000256" key="1">
    <source>
        <dbReference type="ARBA" id="ARBA00012167"/>
    </source>
</evidence>
<name>A0ABT2TI11_9FIRM</name>
<dbReference type="PROSITE" id="PS51918">
    <property type="entry name" value="RADICAL_SAM"/>
    <property type="match status" value="1"/>
</dbReference>
<dbReference type="InterPro" id="IPR010505">
    <property type="entry name" value="MoaA_twitch"/>
</dbReference>
<evidence type="ECO:0000256" key="12">
    <source>
        <dbReference type="HAMAP-Rule" id="MF_01225"/>
    </source>
</evidence>
<comment type="subunit">
    <text evidence="12">Monomer and homodimer.</text>
</comment>
<keyword evidence="9 12" id="KW-0501">Molybdenum cofactor biosynthesis</keyword>
<comment type="function">
    <text evidence="12">Catalyzes the cyclization of GTP to (8S)-3',8-cyclo-7,8-dihydroguanosine 5'-triphosphate.</text>
</comment>
<reference evidence="14 15" key="1">
    <citation type="journal article" date="2021" name="ISME Commun">
        <title>Automated analysis of genomic sequences facilitates high-throughput and comprehensive description of bacteria.</title>
        <authorList>
            <person name="Hitch T.C.A."/>
        </authorList>
    </citation>
    <scope>NUCLEOTIDE SEQUENCE [LARGE SCALE GENOMIC DNA]</scope>
    <source>
        <strain evidence="14 15">Sanger_109</strain>
    </source>
</reference>
<keyword evidence="8 12" id="KW-0342">GTP-binding</keyword>
<dbReference type="InterPro" id="IPR058240">
    <property type="entry name" value="rSAM_sf"/>
</dbReference>
<evidence type="ECO:0000256" key="10">
    <source>
        <dbReference type="ARBA" id="ARBA00023239"/>
    </source>
</evidence>
<keyword evidence="7 12" id="KW-0411">Iron-sulfur</keyword>
<feature type="binding site" evidence="12">
    <location>
        <position position="26"/>
    </location>
    <ligand>
        <name>S-adenosyl-L-methionine</name>
        <dbReference type="ChEBI" id="CHEBI:59789"/>
    </ligand>
</feature>
<comment type="caution">
    <text evidence="14">The sequence shown here is derived from an EMBL/GenBank/DDBJ whole genome shotgun (WGS) entry which is preliminary data.</text>
</comment>
<sequence>MKDNYQRVIDYMRISITDRCNLRCKYCMPEDIAFLPHDTVMRYEEFLRLTKIFAKQGIRKIKVTGGEPLVRRGCVDFIRNLKAIDGIDNVTITTNGVLLEQYLYELLDAGIDAINISLDTLKRESYKAITGRDEFDRVWNGIKAAADSGVKVKINCVPIGNVNASEIPAFFELAKNNKIDVRFIEMMPIGHGKEFEAVSTEDILNELKKRYPGIYEIQEKKGNGPAIYYESQEFQGSIGVIGAVHKKFCDSCNRIRLTSEGFLKLCLYYSQGIDLKTPIRNGATDRELEAIIRKAIEEKPREHQFSCDIVNTLQNVCDGKSGNVEEIKNMSQIGG</sequence>
<keyword evidence="3 12" id="KW-0949">S-adenosyl-L-methionine</keyword>
<feature type="binding site" evidence="12">
    <location>
        <position position="27"/>
    </location>
    <ligand>
        <name>[4Fe-4S] cluster</name>
        <dbReference type="ChEBI" id="CHEBI:49883"/>
        <label>1</label>
        <note>4Fe-4S-S-AdoMet</note>
    </ligand>
</feature>
<dbReference type="CDD" id="cd21117">
    <property type="entry name" value="Twitch_MoaA"/>
    <property type="match status" value="1"/>
</dbReference>
<feature type="binding site" evidence="12">
    <location>
        <position position="66"/>
    </location>
    <ligand>
        <name>S-adenosyl-L-methionine</name>
        <dbReference type="ChEBI" id="CHEBI:59789"/>
    </ligand>
</feature>
<dbReference type="InterPro" id="IPR050105">
    <property type="entry name" value="MoCo_biosynth_MoaA/MoaC"/>
</dbReference>
<dbReference type="InterPro" id="IPR013483">
    <property type="entry name" value="MoaA"/>
</dbReference>
<comment type="cofactor">
    <cofactor evidence="12">
        <name>[4Fe-4S] cluster</name>
        <dbReference type="ChEBI" id="CHEBI:49883"/>
    </cofactor>
    <text evidence="12">Binds 2 [4Fe-4S] clusters. Binds 1 [4Fe-4S] cluster coordinated with 3 cysteines and an exchangeable S-adenosyl-L-methionine and 1 [4Fe-4S] cluster coordinated with 3 cysteines and the GTP-derived substrate.</text>
</comment>
<dbReference type="Pfam" id="PF06463">
    <property type="entry name" value="Mob_synth_C"/>
    <property type="match status" value="1"/>
</dbReference>
<dbReference type="SUPFAM" id="SSF102114">
    <property type="entry name" value="Radical SAM enzymes"/>
    <property type="match status" value="1"/>
</dbReference>
<dbReference type="SFLD" id="SFLDG01386">
    <property type="entry name" value="main_SPASM_domain-containing"/>
    <property type="match status" value="1"/>
</dbReference>
<dbReference type="SFLD" id="SFLDG01067">
    <property type="entry name" value="SPASM/twitch_domain_containing"/>
    <property type="match status" value="1"/>
</dbReference>
<dbReference type="InterPro" id="IPR013785">
    <property type="entry name" value="Aldolase_TIM"/>
</dbReference>
<proteinExistence type="inferred from homology"/>
<keyword evidence="6 12" id="KW-0408">Iron</keyword>
<evidence type="ECO:0000256" key="5">
    <source>
        <dbReference type="ARBA" id="ARBA00022741"/>
    </source>
</evidence>
<dbReference type="GO" id="GO:0061798">
    <property type="term" value="F:GTP 3',8'-cyclase activity"/>
    <property type="evidence" value="ECO:0007669"/>
    <property type="project" value="UniProtKB-EC"/>
</dbReference>
<evidence type="ECO:0000313" key="14">
    <source>
        <dbReference type="EMBL" id="MCU6761840.1"/>
    </source>
</evidence>
<feature type="binding site" evidence="12">
    <location>
        <position position="93"/>
    </location>
    <ligand>
        <name>GTP</name>
        <dbReference type="ChEBI" id="CHEBI:37565"/>
    </ligand>
</feature>
<dbReference type="SMART" id="SM00729">
    <property type="entry name" value="Elp3"/>
    <property type="match status" value="1"/>
</dbReference>
<dbReference type="Proteomes" id="UP001652442">
    <property type="component" value="Unassembled WGS sequence"/>
</dbReference>
<dbReference type="PROSITE" id="PS01305">
    <property type="entry name" value="MOAA_NIFB_PQQE"/>
    <property type="match status" value="1"/>
</dbReference>
<dbReference type="InterPro" id="IPR040064">
    <property type="entry name" value="MoaA-like"/>
</dbReference>
<dbReference type="CDD" id="cd01335">
    <property type="entry name" value="Radical_SAM"/>
    <property type="match status" value="1"/>
</dbReference>
<keyword evidence="2 12" id="KW-0004">4Fe-4S</keyword>
<organism evidence="14 15">
    <name type="scientific">Brotonthovivens ammoniilytica</name>
    <dbReference type="NCBI Taxonomy" id="2981725"/>
    <lineage>
        <taxon>Bacteria</taxon>
        <taxon>Bacillati</taxon>
        <taxon>Bacillota</taxon>
        <taxon>Clostridia</taxon>
        <taxon>Lachnospirales</taxon>
        <taxon>Lachnospiraceae</taxon>
        <taxon>Brotonthovivens</taxon>
    </lineage>
</organism>
<comment type="similarity">
    <text evidence="12">Belongs to the radical SAM superfamily. MoaA family.</text>
</comment>
<dbReference type="InterPro" id="IPR007197">
    <property type="entry name" value="rSAM"/>
</dbReference>
<dbReference type="InterPro" id="IPR000385">
    <property type="entry name" value="MoaA_NifB_PqqE_Fe-S-bd_CS"/>
</dbReference>
<dbReference type="Gene3D" id="3.20.20.70">
    <property type="entry name" value="Aldolase class I"/>
    <property type="match status" value="1"/>
</dbReference>
<dbReference type="EC" id="4.1.99.22" evidence="1 12"/>
<feature type="binding site" evidence="12">
    <location>
        <position position="266"/>
    </location>
    <ligand>
        <name>[4Fe-4S] cluster</name>
        <dbReference type="ChEBI" id="CHEBI:49883"/>
        <label>2</label>
        <note>4Fe-4S-substrate</note>
    </ligand>
</feature>
<dbReference type="SFLD" id="SFLDS00029">
    <property type="entry name" value="Radical_SAM"/>
    <property type="match status" value="1"/>
</dbReference>
<feature type="binding site" evidence="12">
    <location>
        <position position="187"/>
    </location>
    <ligand>
        <name>S-adenosyl-L-methionine</name>
        <dbReference type="ChEBI" id="CHEBI:59789"/>
    </ligand>
</feature>
<dbReference type="Pfam" id="PF04055">
    <property type="entry name" value="Radical_SAM"/>
    <property type="match status" value="1"/>
</dbReference>
<evidence type="ECO:0000256" key="6">
    <source>
        <dbReference type="ARBA" id="ARBA00023004"/>
    </source>
</evidence>
<keyword evidence="4 12" id="KW-0479">Metal-binding</keyword>
<feature type="binding site" evidence="12">
    <location>
        <position position="24"/>
    </location>
    <ligand>
        <name>[4Fe-4S] cluster</name>
        <dbReference type="ChEBI" id="CHEBI:49883"/>
        <label>1</label>
        <note>4Fe-4S-S-AdoMet</note>
    </ligand>
</feature>
<feature type="binding site" evidence="12">
    <location>
        <begin position="254"/>
        <end position="256"/>
    </location>
    <ligand>
        <name>GTP</name>
        <dbReference type="ChEBI" id="CHEBI:37565"/>
    </ligand>
</feature>
<evidence type="ECO:0000256" key="4">
    <source>
        <dbReference type="ARBA" id="ARBA00022723"/>
    </source>
</evidence>
<feature type="binding site" evidence="12">
    <location>
        <position position="249"/>
    </location>
    <ligand>
        <name>[4Fe-4S] cluster</name>
        <dbReference type="ChEBI" id="CHEBI:49883"/>
        <label>2</label>
        <note>4Fe-4S-substrate</note>
    </ligand>
</feature>
<gene>
    <name evidence="12 14" type="primary">moaA</name>
    <name evidence="14" type="ORF">OCV88_05730</name>
</gene>
<feature type="binding site" evidence="12">
    <location>
        <position position="20"/>
    </location>
    <ligand>
        <name>[4Fe-4S] cluster</name>
        <dbReference type="ChEBI" id="CHEBI:49883"/>
        <label>1</label>
        <note>4Fe-4S-S-AdoMet</note>
    </ligand>
</feature>
<feature type="binding site" evidence="12">
    <location>
        <position position="13"/>
    </location>
    <ligand>
        <name>GTP</name>
        <dbReference type="ChEBI" id="CHEBI:37565"/>
    </ligand>
</feature>
<evidence type="ECO:0000256" key="11">
    <source>
        <dbReference type="ARBA" id="ARBA00048697"/>
    </source>
</evidence>
<comment type="catalytic activity">
    <reaction evidence="11 12">
        <text>GTP + AH2 + S-adenosyl-L-methionine = (8S)-3',8-cyclo-7,8-dihydroguanosine 5'-triphosphate + 5'-deoxyadenosine + L-methionine + A + H(+)</text>
        <dbReference type="Rhea" id="RHEA:49576"/>
        <dbReference type="ChEBI" id="CHEBI:13193"/>
        <dbReference type="ChEBI" id="CHEBI:15378"/>
        <dbReference type="ChEBI" id="CHEBI:17319"/>
        <dbReference type="ChEBI" id="CHEBI:17499"/>
        <dbReference type="ChEBI" id="CHEBI:37565"/>
        <dbReference type="ChEBI" id="CHEBI:57844"/>
        <dbReference type="ChEBI" id="CHEBI:59789"/>
        <dbReference type="ChEBI" id="CHEBI:131766"/>
        <dbReference type="EC" id="4.1.99.22"/>
    </reaction>
</comment>